<dbReference type="RefSeq" id="WP_072864981.1">
    <property type="nucleotide sequence ID" value="NZ_FQUX01000010.1"/>
</dbReference>
<keyword evidence="3" id="KW-0808">Transferase</keyword>
<dbReference type="PANTHER" id="PTHR45947:SF3">
    <property type="entry name" value="SULFOQUINOVOSYL TRANSFERASE SQD2"/>
    <property type="match status" value="1"/>
</dbReference>
<dbReference type="Pfam" id="PF00534">
    <property type="entry name" value="Glycos_transf_1"/>
    <property type="match status" value="1"/>
</dbReference>
<feature type="transmembrane region" description="Helical" evidence="1">
    <location>
        <begin position="88"/>
        <end position="108"/>
    </location>
</feature>
<sequence length="372" mass="42799">MKQKVLIFHKGLAPYRIDFFNEVNNTFNAKFYFDHKSHADNSFSHFSENYLNSKCNFTINYLERGFEFGGRSFRFGLGFILKKEKPEIVICNEYCPVTIIVFLYYVFFKKKFRLYTISDDSLDNCIKRKGLRSIVRNIVSKNIDGIIFPSKKVCHWYANNISQKPKTLELPIIHKDSVFREDLAKSLDIARKNIGLYNIENKKVILYVGRLVELKNLSVLINVFSKLNDPITALVIVGDGPLMNNLQELVRAVNISQQVYFTYSKEGYELLSWYAIAKLFVLPSTFEQFGAVVNEALLSGCNVLCSDRAGASSLITENNGLLFDPYNEEELHGKIKNMLSREEATINGIITLRENKMPFTFDEKIKALFANL</sequence>
<organism evidence="3 4">
    <name type="scientific">Arenibacter palladensis</name>
    <dbReference type="NCBI Taxonomy" id="237373"/>
    <lineage>
        <taxon>Bacteria</taxon>
        <taxon>Pseudomonadati</taxon>
        <taxon>Bacteroidota</taxon>
        <taxon>Flavobacteriia</taxon>
        <taxon>Flavobacteriales</taxon>
        <taxon>Flavobacteriaceae</taxon>
        <taxon>Arenibacter</taxon>
    </lineage>
</organism>
<evidence type="ECO:0000256" key="1">
    <source>
        <dbReference type="SAM" id="Phobius"/>
    </source>
</evidence>
<dbReference type="GO" id="GO:0016757">
    <property type="term" value="F:glycosyltransferase activity"/>
    <property type="evidence" value="ECO:0007669"/>
    <property type="project" value="InterPro"/>
</dbReference>
<evidence type="ECO:0000259" key="2">
    <source>
        <dbReference type="Pfam" id="PF00534"/>
    </source>
</evidence>
<reference evidence="4" key="1">
    <citation type="submission" date="2016-11" db="EMBL/GenBank/DDBJ databases">
        <authorList>
            <person name="Varghese N."/>
            <person name="Submissions S."/>
        </authorList>
    </citation>
    <scope>NUCLEOTIDE SEQUENCE [LARGE SCALE GENOMIC DNA]</scope>
    <source>
        <strain evidence="4">DSM 17539</strain>
    </source>
</reference>
<dbReference type="SUPFAM" id="SSF53756">
    <property type="entry name" value="UDP-Glycosyltransferase/glycogen phosphorylase"/>
    <property type="match status" value="1"/>
</dbReference>
<dbReference type="Gene3D" id="3.40.50.2000">
    <property type="entry name" value="Glycogen Phosphorylase B"/>
    <property type="match status" value="2"/>
</dbReference>
<protein>
    <submittedName>
        <fullName evidence="3">Glycosyltransferase involved in cell wall bisynthesis</fullName>
    </submittedName>
</protein>
<dbReference type="PANTHER" id="PTHR45947">
    <property type="entry name" value="SULFOQUINOVOSYL TRANSFERASE SQD2"/>
    <property type="match status" value="1"/>
</dbReference>
<evidence type="ECO:0000313" key="3">
    <source>
        <dbReference type="EMBL" id="SHF98670.1"/>
    </source>
</evidence>
<keyword evidence="1" id="KW-0812">Transmembrane</keyword>
<accession>A0A1M5G4D1</accession>
<keyword evidence="1" id="KW-1133">Transmembrane helix</keyword>
<proteinExistence type="predicted"/>
<feature type="domain" description="Glycosyl transferase family 1" evidence="2">
    <location>
        <begin position="200"/>
        <end position="343"/>
    </location>
</feature>
<dbReference type="AlphaFoldDB" id="A0A1M5G4D1"/>
<keyword evidence="4" id="KW-1185">Reference proteome</keyword>
<name>A0A1M5G4D1_9FLAO</name>
<evidence type="ECO:0000313" key="4">
    <source>
        <dbReference type="Proteomes" id="UP000184406"/>
    </source>
</evidence>
<keyword evidence="1" id="KW-0472">Membrane</keyword>
<gene>
    <name evidence="3" type="ORF">SAMN03080594_110107</name>
</gene>
<dbReference type="Proteomes" id="UP000184406">
    <property type="component" value="Unassembled WGS sequence"/>
</dbReference>
<dbReference type="EMBL" id="FQUX01000010">
    <property type="protein sequence ID" value="SHF98670.1"/>
    <property type="molecule type" value="Genomic_DNA"/>
</dbReference>
<dbReference type="InterPro" id="IPR001296">
    <property type="entry name" value="Glyco_trans_1"/>
</dbReference>
<dbReference type="OrthoDB" id="9771846at2"/>
<dbReference type="InterPro" id="IPR050194">
    <property type="entry name" value="Glycosyltransferase_grp1"/>
</dbReference>